<dbReference type="GO" id="GO:0004019">
    <property type="term" value="F:adenylosuccinate synthase activity"/>
    <property type="evidence" value="ECO:0007669"/>
    <property type="project" value="UniProtKB-UniRule"/>
</dbReference>
<comment type="cofactor">
    <cofactor evidence="8">
        <name>Mg(2+)</name>
        <dbReference type="ChEBI" id="CHEBI:18420"/>
    </cofactor>
    <text evidence="8">Binds 1 Mg(2+) ion per subunit.</text>
</comment>
<sequence length="424" mass="45777">MRHVPATVIVGAQWGDEGKGKIVDLLAQDSDLVCRYQGGPNAGHTIVVDGETYKIRQIPSGIVAGKASAIGAGCVVDPRVVIEELDDLESRGHVTAGLVFVSGNAHLIMPWHVALDGARERKLGNLQIGTTRRGIGPAYADKATRIGIRVQDLLDPKILRQKIELAITEKNVWLERVYDIEPFDLEDVARTYEGYAQRLRPYVADTSLLVDRALRAGESVLFEGAQGTLLDLDHGTYPFVTSSSPIAAGAAVSFGIGPNRIDEVLGVSKAYVTRVGEGPFPSEIEGEAQERVRGLGGEFGTVTGRERRCGWLDLPALRFAVRVNGITSLALTKLDVLSTFAEIPVCVRYALPDGSETDDFPAHQSDFHHCRPVWETLPGWQTELAGDGLPDAARGYVRFVEEALGVPVTLVGTGQGREAVLALR</sequence>
<comment type="caution">
    <text evidence="11">The sequence shown here is derived from an EMBL/GenBank/DDBJ whole genome shotgun (WGS) entry which is preliminary data.</text>
</comment>
<comment type="similarity">
    <text evidence="8 10">Belongs to the adenylosuccinate synthetase family.</text>
</comment>
<feature type="binding site" description="in other chain" evidence="8">
    <location>
        <begin position="16"/>
        <end position="19"/>
    </location>
    <ligand>
        <name>IMP</name>
        <dbReference type="ChEBI" id="CHEBI:58053"/>
        <note>ligand shared between dimeric partners</note>
    </ligand>
</feature>
<keyword evidence="6 8" id="KW-0460">Magnesium</keyword>
<gene>
    <name evidence="8" type="primary">purA</name>
    <name evidence="11" type="ORF">Gocc_0332</name>
</gene>
<feature type="binding site" description="in other chain" evidence="8">
    <location>
        <position position="226"/>
    </location>
    <ligand>
        <name>IMP</name>
        <dbReference type="ChEBI" id="CHEBI:58053"/>
        <note>ligand shared between dimeric partners</note>
    </ligand>
</feature>
<feature type="binding site" evidence="8">
    <location>
        <position position="307"/>
    </location>
    <ligand>
        <name>GTP</name>
        <dbReference type="ChEBI" id="CHEBI:37565"/>
    </ligand>
</feature>
<comment type="subunit">
    <text evidence="1 8">Homodimer.</text>
</comment>
<feature type="binding site" description="in other chain" evidence="8">
    <location>
        <position position="241"/>
    </location>
    <ligand>
        <name>IMP</name>
        <dbReference type="ChEBI" id="CHEBI:58053"/>
        <note>ligand shared between dimeric partners</note>
    </ligand>
</feature>
<comment type="subcellular location">
    <subcellularLocation>
        <location evidence="8">Cytoplasm</location>
    </subcellularLocation>
</comment>
<feature type="binding site" evidence="8">
    <location>
        <begin position="43"/>
        <end position="45"/>
    </location>
    <ligand>
        <name>GTP</name>
        <dbReference type="ChEBI" id="CHEBI:37565"/>
    </ligand>
</feature>
<organism evidence="11 12">
    <name type="scientific">Gaiella occulta</name>
    <dbReference type="NCBI Taxonomy" id="1002870"/>
    <lineage>
        <taxon>Bacteria</taxon>
        <taxon>Bacillati</taxon>
        <taxon>Actinomycetota</taxon>
        <taxon>Thermoleophilia</taxon>
        <taxon>Gaiellales</taxon>
        <taxon>Gaiellaceae</taxon>
        <taxon>Gaiella</taxon>
    </lineage>
</organism>
<keyword evidence="12" id="KW-1185">Reference proteome</keyword>
<feature type="binding site" evidence="8">
    <location>
        <begin position="333"/>
        <end position="335"/>
    </location>
    <ligand>
        <name>GTP</name>
        <dbReference type="ChEBI" id="CHEBI:37565"/>
    </ligand>
</feature>
<feature type="binding site" description="in other chain" evidence="8">
    <location>
        <position position="305"/>
    </location>
    <ligand>
        <name>IMP</name>
        <dbReference type="ChEBI" id="CHEBI:58053"/>
        <note>ligand shared between dimeric partners</note>
    </ligand>
</feature>
<dbReference type="Gene3D" id="1.10.300.10">
    <property type="entry name" value="Adenylosuccinate Synthetase, subunit A, domain 2"/>
    <property type="match status" value="1"/>
</dbReference>
<dbReference type="InterPro" id="IPR033128">
    <property type="entry name" value="Adenylosuccin_syn_Lys_AS"/>
</dbReference>
<dbReference type="FunFam" id="1.10.300.10:FF:000001">
    <property type="entry name" value="Adenylosuccinate synthetase"/>
    <property type="match status" value="1"/>
</dbReference>
<evidence type="ECO:0000256" key="5">
    <source>
        <dbReference type="ARBA" id="ARBA00022755"/>
    </source>
</evidence>
<dbReference type="Pfam" id="PF00709">
    <property type="entry name" value="Adenylsucc_synt"/>
    <property type="match status" value="1"/>
</dbReference>
<keyword evidence="8" id="KW-0963">Cytoplasm</keyword>
<comment type="function">
    <text evidence="8">Plays an important role in the de novo pathway of purine nucleotide biosynthesis. Catalyzes the first committed step in the biosynthesis of AMP from IMP.</text>
</comment>
<dbReference type="Gene3D" id="3.40.440.10">
    <property type="entry name" value="Adenylosuccinate Synthetase, subunit A, domain 1"/>
    <property type="match status" value="1"/>
</dbReference>
<dbReference type="GO" id="GO:0046040">
    <property type="term" value="P:IMP metabolic process"/>
    <property type="evidence" value="ECO:0007669"/>
    <property type="project" value="TreeGrafter"/>
</dbReference>
<protein>
    <recommendedName>
        <fullName evidence="8 10">Adenylosuccinate synthetase</fullName>
        <shortName evidence="8">AMPSase</shortName>
        <shortName evidence="8">AdSS</shortName>
        <ecNumber evidence="8 10">6.3.4.4</ecNumber>
    </recommendedName>
    <alternativeName>
        <fullName evidence="8">IMP--aspartate ligase</fullName>
    </alternativeName>
</protein>
<evidence type="ECO:0000256" key="9">
    <source>
        <dbReference type="PROSITE-ProRule" id="PRU10134"/>
    </source>
</evidence>
<keyword evidence="3 8" id="KW-0479">Metal-binding</keyword>
<reference evidence="12" key="2">
    <citation type="journal article" date="2019" name="MicrobiologyOpen">
        <title>High-quality draft genome sequence of Gaiella occulta isolated from a 150 meter deep mineral water borehole and comparison with the genome sequences of other deep-branching lineages of the phylum Actinobacteria.</title>
        <authorList>
            <person name="Severino R."/>
            <person name="Froufe H.J.C."/>
            <person name="Barroso C."/>
            <person name="Albuquerque L."/>
            <person name="Lobo-da-Cunha A."/>
            <person name="da Costa M.S."/>
            <person name="Egas C."/>
        </authorList>
    </citation>
    <scope>NUCLEOTIDE SEQUENCE [LARGE SCALE GENOMIC DNA]</scope>
    <source>
        <strain evidence="12">F2-233</strain>
    </source>
</reference>
<dbReference type="InterPro" id="IPR042111">
    <property type="entry name" value="Adenylosuccinate_synth_dom3"/>
</dbReference>
<dbReference type="InterPro" id="IPR027417">
    <property type="entry name" value="P-loop_NTPase"/>
</dbReference>
<evidence type="ECO:0000313" key="12">
    <source>
        <dbReference type="Proteomes" id="UP000254134"/>
    </source>
</evidence>
<dbReference type="SUPFAM" id="SSF52540">
    <property type="entry name" value="P-loop containing nucleoside triphosphate hydrolases"/>
    <property type="match status" value="1"/>
</dbReference>
<reference evidence="11 12" key="1">
    <citation type="submission" date="2018-07" db="EMBL/GenBank/DDBJ databases">
        <title>High-quality-draft genome sequence of Gaiella occulta.</title>
        <authorList>
            <person name="Severino R."/>
            <person name="Froufe H.J.C."/>
            <person name="Rainey F.A."/>
            <person name="Barroso C."/>
            <person name="Albuquerque L."/>
            <person name="Lobo-Da-Cunha A."/>
            <person name="Da Costa M.S."/>
            <person name="Egas C."/>
        </authorList>
    </citation>
    <scope>NUCLEOTIDE SEQUENCE [LARGE SCALE GENOMIC DNA]</scope>
    <source>
        <strain evidence="11 12">F2-233</strain>
    </source>
</reference>
<dbReference type="PROSITE" id="PS00513">
    <property type="entry name" value="ADENYLOSUCCIN_SYN_2"/>
    <property type="match status" value="1"/>
</dbReference>
<feature type="active site" evidence="9">
    <location>
        <position position="142"/>
    </location>
</feature>
<dbReference type="AlphaFoldDB" id="A0A7M2Z2D8"/>
<evidence type="ECO:0000313" key="11">
    <source>
        <dbReference type="EMBL" id="RDI75913.1"/>
    </source>
</evidence>
<feature type="binding site" description="in other chain" evidence="8">
    <location>
        <begin position="41"/>
        <end position="44"/>
    </location>
    <ligand>
        <name>IMP</name>
        <dbReference type="ChEBI" id="CHEBI:58053"/>
        <note>ligand shared between dimeric partners</note>
    </ligand>
</feature>
<dbReference type="InterPro" id="IPR042110">
    <property type="entry name" value="Adenylosuccinate_synth_dom2"/>
</dbReference>
<feature type="binding site" evidence="8">
    <location>
        <begin position="301"/>
        <end position="307"/>
    </location>
    <ligand>
        <name>substrate</name>
    </ligand>
</feature>
<evidence type="ECO:0000256" key="8">
    <source>
        <dbReference type="HAMAP-Rule" id="MF_00011"/>
    </source>
</evidence>
<dbReference type="GO" id="GO:0005737">
    <property type="term" value="C:cytoplasm"/>
    <property type="evidence" value="ECO:0007669"/>
    <property type="project" value="UniProtKB-SubCell"/>
</dbReference>
<accession>A0A7M2Z2D8</accession>
<feature type="binding site" evidence="8">
    <location>
        <begin position="412"/>
        <end position="414"/>
    </location>
    <ligand>
        <name>GTP</name>
        <dbReference type="ChEBI" id="CHEBI:37565"/>
    </ligand>
</feature>
<evidence type="ECO:0000256" key="6">
    <source>
        <dbReference type="ARBA" id="ARBA00022842"/>
    </source>
</evidence>
<dbReference type="CDD" id="cd03108">
    <property type="entry name" value="AdSS"/>
    <property type="match status" value="1"/>
</dbReference>
<dbReference type="PANTHER" id="PTHR11846">
    <property type="entry name" value="ADENYLOSUCCINATE SYNTHETASE"/>
    <property type="match status" value="1"/>
</dbReference>
<comment type="catalytic activity">
    <reaction evidence="8 10">
        <text>IMP + L-aspartate + GTP = N(6)-(1,2-dicarboxyethyl)-AMP + GDP + phosphate + 2 H(+)</text>
        <dbReference type="Rhea" id="RHEA:15753"/>
        <dbReference type="ChEBI" id="CHEBI:15378"/>
        <dbReference type="ChEBI" id="CHEBI:29991"/>
        <dbReference type="ChEBI" id="CHEBI:37565"/>
        <dbReference type="ChEBI" id="CHEBI:43474"/>
        <dbReference type="ChEBI" id="CHEBI:57567"/>
        <dbReference type="ChEBI" id="CHEBI:58053"/>
        <dbReference type="ChEBI" id="CHEBI:58189"/>
        <dbReference type="EC" id="6.3.4.4"/>
    </reaction>
</comment>
<evidence type="ECO:0000256" key="7">
    <source>
        <dbReference type="ARBA" id="ARBA00023134"/>
    </source>
</evidence>
<feature type="binding site" evidence="8">
    <location>
        <position position="145"/>
    </location>
    <ligand>
        <name>IMP</name>
        <dbReference type="ChEBI" id="CHEBI:58053"/>
        <note>ligand shared between dimeric partners</note>
    </ligand>
</feature>
<feature type="active site" description="Proton donor" evidence="8">
    <location>
        <position position="44"/>
    </location>
</feature>
<evidence type="ECO:0000256" key="2">
    <source>
        <dbReference type="ARBA" id="ARBA00022598"/>
    </source>
</evidence>
<dbReference type="PANTHER" id="PTHR11846:SF0">
    <property type="entry name" value="ADENYLOSUCCINATE SYNTHETASE"/>
    <property type="match status" value="1"/>
</dbReference>
<dbReference type="GO" id="GO:0000287">
    <property type="term" value="F:magnesium ion binding"/>
    <property type="evidence" value="ECO:0007669"/>
    <property type="project" value="UniProtKB-UniRule"/>
</dbReference>
<feature type="binding site" evidence="8">
    <location>
        <position position="16"/>
    </location>
    <ligand>
        <name>Mg(2+)</name>
        <dbReference type="ChEBI" id="CHEBI:18420"/>
    </ligand>
</feature>
<dbReference type="HAMAP" id="MF_00011">
    <property type="entry name" value="Adenylosucc_synth"/>
    <property type="match status" value="1"/>
</dbReference>
<name>A0A7M2Z2D8_9ACTN</name>
<dbReference type="Proteomes" id="UP000254134">
    <property type="component" value="Unassembled WGS sequence"/>
</dbReference>
<dbReference type="InterPro" id="IPR001114">
    <property type="entry name" value="Adenylosuccinate_synthetase"/>
</dbReference>
<evidence type="ECO:0000256" key="3">
    <source>
        <dbReference type="ARBA" id="ARBA00022723"/>
    </source>
</evidence>
<dbReference type="EC" id="6.3.4.4" evidence="8 10"/>
<dbReference type="NCBIfam" id="NF002223">
    <property type="entry name" value="PRK01117.1"/>
    <property type="match status" value="1"/>
</dbReference>
<keyword evidence="2 8" id="KW-0436">Ligase</keyword>
<keyword evidence="4 8" id="KW-0547">Nucleotide-binding</keyword>
<feature type="binding site" evidence="8">
    <location>
        <begin position="15"/>
        <end position="21"/>
    </location>
    <ligand>
        <name>GTP</name>
        <dbReference type="ChEBI" id="CHEBI:37565"/>
    </ligand>
</feature>
<evidence type="ECO:0000256" key="1">
    <source>
        <dbReference type="ARBA" id="ARBA00011738"/>
    </source>
</evidence>
<dbReference type="UniPathway" id="UPA00075">
    <property type="reaction ID" value="UER00335"/>
</dbReference>
<comment type="pathway">
    <text evidence="8 10">Purine metabolism; AMP biosynthesis via de novo pathway; AMP from IMP: step 1/2.</text>
</comment>
<dbReference type="InterPro" id="IPR018220">
    <property type="entry name" value="Adenylosuccin_syn_GTP-bd"/>
</dbReference>
<dbReference type="NCBIfam" id="TIGR00184">
    <property type="entry name" value="purA"/>
    <property type="match status" value="1"/>
</dbReference>
<keyword evidence="7 8" id="KW-0342">GTP-binding</keyword>
<dbReference type="InterPro" id="IPR042109">
    <property type="entry name" value="Adenylosuccinate_synth_dom1"/>
</dbReference>
<evidence type="ECO:0000256" key="10">
    <source>
        <dbReference type="RuleBase" id="RU000520"/>
    </source>
</evidence>
<dbReference type="SMART" id="SM00788">
    <property type="entry name" value="Adenylsucc_synt"/>
    <property type="match status" value="1"/>
</dbReference>
<feature type="binding site" evidence="8">
    <location>
        <position position="43"/>
    </location>
    <ligand>
        <name>Mg(2+)</name>
        <dbReference type="ChEBI" id="CHEBI:18420"/>
    </ligand>
</feature>
<dbReference type="EMBL" id="QQZY01000001">
    <property type="protein sequence ID" value="RDI75913.1"/>
    <property type="molecule type" value="Genomic_DNA"/>
</dbReference>
<keyword evidence="5 8" id="KW-0658">Purine biosynthesis</keyword>
<dbReference type="Gene3D" id="3.90.170.10">
    <property type="entry name" value="Adenylosuccinate Synthetase, subunit A, domain 3"/>
    <property type="match status" value="1"/>
</dbReference>
<evidence type="ECO:0000256" key="4">
    <source>
        <dbReference type="ARBA" id="ARBA00022741"/>
    </source>
</evidence>
<feature type="active site" description="Proton acceptor" evidence="8">
    <location>
        <position position="16"/>
    </location>
</feature>
<dbReference type="PROSITE" id="PS01266">
    <property type="entry name" value="ADENYLOSUCCIN_SYN_1"/>
    <property type="match status" value="1"/>
</dbReference>
<proteinExistence type="inferred from homology"/>
<dbReference type="FunFam" id="3.90.170.10:FF:000001">
    <property type="entry name" value="Adenylosuccinate synthetase"/>
    <property type="match status" value="1"/>
</dbReference>
<dbReference type="GO" id="GO:0044208">
    <property type="term" value="P:'de novo' AMP biosynthetic process"/>
    <property type="evidence" value="ECO:0007669"/>
    <property type="project" value="UniProtKB-UniRule"/>
</dbReference>
<feature type="binding site" description="in other chain" evidence="8">
    <location>
        <position position="131"/>
    </location>
    <ligand>
        <name>IMP</name>
        <dbReference type="ChEBI" id="CHEBI:58053"/>
        <note>ligand shared between dimeric partners</note>
    </ligand>
</feature>
<dbReference type="GO" id="GO:0005525">
    <property type="term" value="F:GTP binding"/>
    <property type="evidence" value="ECO:0007669"/>
    <property type="project" value="UniProtKB-UniRule"/>
</dbReference>